<sequence length="223" mass="25831">MDSGKGKMIEKVLEGQNVVPDRLADPSIDPGKIIEKDLKEDTVLPDRLAAPTIDPKMMPTKSLKIYMIPANGDPPHVEEVQTIRMPLPHPSRTSSYNFLAFQLKKAGEAYYLPSIRDIPDTRWAWGDHGFEKRAAFQWEEYHVFFTRAKGGSLLPNKHTDTRHMRYNISGDVFFLKVSNKSDEAWKVLEGYYVDVDDKAEKRLKEKMEYVLEVVAHNFFWDWK</sequence>
<reference evidence="1" key="1">
    <citation type="submission" date="2021-03" db="EMBL/GenBank/DDBJ databases">
        <authorList>
            <person name="Tagirdzhanova G."/>
        </authorList>
    </citation>
    <scope>NUCLEOTIDE SEQUENCE</scope>
</reference>
<dbReference type="Proteomes" id="UP000664534">
    <property type="component" value="Unassembled WGS sequence"/>
</dbReference>
<dbReference type="AlphaFoldDB" id="A0A8H3PHZ4"/>
<organism evidence="1 2">
    <name type="scientific">Imshaugia aleurites</name>
    <dbReference type="NCBI Taxonomy" id="172621"/>
    <lineage>
        <taxon>Eukaryota</taxon>
        <taxon>Fungi</taxon>
        <taxon>Dikarya</taxon>
        <taxon>Ascomycota</taxon>
        <taxon>Pezizomycotina</taxon>
        <taxon>Lecanoromycetes</taxon>
        <taxon>OSLEUM clade</taxon>
        <taxon>Lecanoromycetidae</taxon>
        <taxon>Lecanorales</taxon>
        <taxon>Lecanorineae</taxon>
        <taxon>Parmeliaceae</taxon>
        <taxon>Imshaugia</taxon>
    </lineage>
</organism>
<proteinExistence type="predicted"/>
<accession>A0A8H3PHZ4</accession>
<protein>
    <submittedName>
        <fullName evidence="1">Uncharacterized protein</fullName>
    </submittedName>
</protein>
<evidence type="ECO:0000313" key="2">
    <source>
        <dbReference type="Proteomes" id="UP000664534"/>
    </source>
</evidence>
<dbReference type="EMBL" id="CAJPDT010000144">
    <property type="protein sequence ID" value="CAF9941252.1"/>
    <property type="molecule type" value="Genomic_DNA"/>
</dbReference>
<evidence type="ECO:0000313" key="1">
    <source>
        <dbReference type="EMBL" id="CAF9941252.1"/>
    </source>
</evidence>
<comment type="caution">
    <text evidence="1">The sequence shown here is derived from an EMBL/GenBank/DDBJ whole genome shotgun (WGS) entry which is preliminary data.</text>
</comment>
<keyword evidence="2" id="KW-1185">Reference proteome</keyword>
<name>A0A8H3PHZ4_9LECA</name>
<gene>
    <name evidence="1" type="ORF">IMSHALPRED_002491</name>
</gene>